<keyword evidence="1" id="KW-1133">Transmembrane helix</keyword>
<dbReference type="Proteomes" id="UP000314285">
    <property type="component" value="Unassembled WGS sequence"/>
</dbReference>
<keyword evidence="1" id="KW-0812">Transmembrane</keyword>
<gene>
    <name evidence="2" type="ORF">FHY67_01860</name>
</gene>
<protein>
    <submittedName>
        <fullName evidence="2">DUF1269 domain-containing protein</fullName>
    </submittedName>
</protein>
<feature type="transmembrane region" description="Helical" evidence="1">
    <location>
        <begin position="64"/>
        <end position="88"/>
    </location>
</feature>
<proteinExistence type="predicted"/>
<organism evidence="2 3">
    <name type="scientific">Acinetobacter radioresistens</name>
    <dbReference type="NCBI Taxonomy" id="40216"/>
    <lineage>
        <taxon>Bacteria</taxon>
        <taxon>Pseudomonadati</taxon>
        <taxon>Pseudomonadota</taxon>
        <taxon>Gammaproteobacteria</taxon>
        <taxon>Moraxellales</taxon>
        <taxon>Moraxellaceae</taxon>
        <taxon>Acinetobacter</taxon>
    </lineage>
</organism>
<reference evidence="2 3" key="1">
    <citation type="submission" date="2019-06" db="EMBL/GenBank/DDBJ databases">
        <title>Genome of Acinetobacter radioresistens APH1, a phenol degrading strain.</title>
        <authorList>
            <person name="Liu Y."/>
        </authorList>
    </citation>
    <scope>NUCLEOTIDE SEQUENCE [LARGE SCALE GENOMIC DNA]</scope>
    <source>
        <strain evidence="2 3">APH1</strain>
    </source>
</reference>
<dbReference type="EMBL" id="VFBM01000001">
    <property type="protein sequence ID" value="TNX94232.1"/>
    <property type="molecule type" value="Genomic_DNA"/>
</dbReference>
<evidence type="ECO:0000256" key="1">
    <source>
        <dbReference type="SAM" id="Phobius"/>
    </source>
</evidence>
<dbReference type="RefSeq" id="WP_005025323.1">
    <property type="nucleotide sequence ID" value="NZ_CP167783.1"/>
</dbReference>
<dbReference type="AlphaFoldDB" id="A0A8H2K472"/>
<sequence length="200" mass="22459">MAHNIILVTWNESAQAFENFSKFKDSPIKDINEVTLLKRQENGSFKIEEQIDPKQNNGILSGSLLGSLIGILGGPLGLLLGFTTGALIGGTYDINREQDDLAVLARISQALPLGTVGILIDIHEASEDFIDALFEKTGATIYRWDYEDVQAEIEASIETWQETQRIANLTLKEQKKAEHKARRQAKWEAFKSHFHREHAK</sequence>
<accession>A0A8H2K472</accession>
<comment type="caution">
    <text evidence="2">The sequence shown here is derived from an EMBL/GenBank/DDBJ whole genome shotgun (WGS) entry which is preliminary data.</text>
</comment>
<evidence type="ECO:0000313" key="3">
    <source>
        <dbReference type="Proteomes" id="UP000314285"/>
    </source>
</evidence>
<name>A0A8H2K472_ACIRA</name>
<keyword evidence="1" id="KW-0472">Membrane</keyword>
<evidence type="ECO:0000313" key="2">
    <source>
        <dbReference type="EMBL" id="TNX94232.1"/>
    </source>
</evidence>